<proteinExistence type="predicted"/>
<dbReference type="PROSITE" id="PS50280">
    <property type="entry name" value="SET"/>
    <property type="match status" value="1"/>
</dbReference>
<evidence type="ECO:0000256" key="3">
    <source>
        <dbReference type="ARBA" id="ARBA00022691"/>
    </source>
</evidence>
<dbReference type="EMBL" id="JAANQT010000144">
    <property type="protein sequence ID" value="KAG1314026.1"/>
    <property type="molecule type" value="Genomic_DNA"/>
</dbReference>
<dbReference type="Proteomes" id="UP000716291">
    <property type="component" value="Unassembled WGS sequence"/>
</dbReference>
<comment type="caution">
    <text evidence="5">The sequence shown here is derived from an EMBL/GenBank/DDBJ whole genome shotgun (WGS) entry which is preliminary data.</text>
</comment>
<feature type="domain" description="SET" evidence="4">
    <location>
        <begin position="21"/>
        <end position="234"/>
    </location>
</feature>
<dbReference type="Pfam" id="PF00856">
    <property type="entry name" value="SET"/>
    <property type="match status" value="1"/>
</dbReference>
<dbReference type="CDD" id="cd19180">
    <property type="entry name" value="SET_SpSET10-like"/>
    <property type="match status" value="1"/>
</dbReference>
<sequence length="561" mass="64772">MADSSINAYLDWIKSNGGSFEKIELKKDSQGEGCVYTTDTVKENEKFATVPFSICITEKVARNAFPTLTGFSGRVLQSLFLVQQKNLGKKSFYFPYINILPKKIVTALHFDENDMNYIKKTNLELALRERKTALRDDFDRLLKNLPEGMSKEDIKWDDFLWAYSVYSSRAFPYKLVNTISEDNSEVLFPLVDALNHKPNTKITWSRSGDSDTGSISFISGQEYQAGNEIFNNYGPKSNEELLTGYGFCFEYNEYDHIALKPNFSQDLNYATKLSILRNCGVSSGNADEFTFYIHRNNIPPTFFKLMRVLVMNSMETAYYANCNDSKFLDMVGYRNELSTLSMILALLKNRLLTLKSVTLDASDNIPPWQKYSLMYRSGQEDIYNITIAKVEEMKRQLINCMDQDIKENRIAPFAPFLSIVNPEHQYLSLEIDNNPFISLDMVVITLDSILKKNDVFSEAISETFENVEEEADIMLMLCLINEKHNRNSKWLNFFEKVSQRDITANQDHHELRELYDSMMPEFAEAYPDVFNLEKFDFQSFIWADNLLNNYSIDNPLAIVPL</sequence>
<gene>
    <name evidence="5" type="ORF">G6F64_001793</name>
</gene>
<protein>
    <recommendedName>
        <fullName evidence="4">SET domain-containing protein</fullName>
    </recommendedName>
</protein>
<evidence type="ECO:0000313" key="5">
    <source>
        <dbReference type="EMBL" id="KAG1314026.1"/>
    </source>
</evidence>
<dbReference type="Gene3D" id="3.90.1410.10">
    <property type="entry name" value="set domain protein methyltransferase, domain 1"/>
    <property type="match status" value="1"/>
</dbReference>
<keyword evidence="6" id="KW-1185">Reference proteome</keyword>
<keyword evidence="1" id="KW-0489">Methyltransferase</keyword>
<evidence type="ECO:0000256" key="2">
    <source>
        <dbReference type="ARBA" id="ARBA00022679"/>
    </source>
</evidence>
<keyword evidence="3" id="KW-0949">S-adenosyl-L-methionine</keyword>
<evidence type="ECO:0000259" key="4">
    <source>
        <dbReference type="PROSITE" id="PS50280"/>
    </source>
</evidence>
<accession>A0A9P6XHL6</accession>
<dbReference type="InterPro" id="IPR036464">
    <property type="entry name" value="Rubisco_LSMT_subst-bd_sf"/>
</dbReference>
<dbReference type="InterPro" id="IPR050600">
    <property type="entry name" value="SETD3_SETD6_MTase"/>
</dbReference>
<keyword evidence="2" id="KW-0808">Transferase</keyword>
<evidence type="ECO:0000256" key="1">
    <source>
        <dbReference type="ARBA" id="ARBA00022603"/>
    </source>
</evidence>
<evidence type="ECO:0000313" key="6">
    <source>
        <dbReference type="Proteomes" id="UP000716291"/>
    </source>
</evidence>
<dbReference type="GO" id="GO:0016279">
    <property type="term" value="F:protein-lysine N-methyltransferase activity"/>
    <property type="evidence" value="ECO:0007669"/>
    <property type="project" value="InterPro"/>
</dbReference>
<dbReference type="InterPro" id="IPR044432">
    <property type="entry name" value="Set10/Efm1_SET"/>
</dbReference>
<dbReference type="AlphaFoldDB" id="A0A9P6XHL6"/>
<dbReference type="InterPro" id="IPR001214">
    <property type="entry name" value="SET_dom"/>
</dbReference>
<dbReference type="OrthoDB" id="42889at2759"/>
<dbReference type="Gene3D" id="3.90.1420.10">
    <property type="entry name" value="Rubisco LSMT, substrate-binding domain"/>
    <property type="match status" value="1"/>
</dbReference>
<organism evidence="5 6">
    <name type="scientific">Rhizopus oryzae</name>
    <name type="common">Mucormycosis agent</name>
    <name type="synonym">Rhizopus arrhizus var. delemar</name>
    <dbReference type="NCBI Taxonomy" id="64495"/>
    <lineage>
        <taxon>Eukaryota</taxon>
        <taxon>Fungi</taxon>
        <taxon>Fungi incertae sedis</taxon>
        <taxon>Mucoromycota</taxon>
        <taxon>Mucoromycotina</taxon>
        <taxon>Mucoromycetes</taxon>
        <taxon>Mucorales</taxon>
        <taxon>Mucorineae</taxon>
        <taxon>Rhizopodaceae</taxon>
        <taxon>Rhizopus</taxon>
    </lineage>
</organism>
<dbReference type="GO" id="GO:0032259">
    <property type="term" value="P:methylation"/>
    <property type="evidence" value="ECO:0007669"/>
    <property type="project" value="UniProtKB-KW"/>
</dbReference>
<reference evidence="5" key="1">
    <citation type="journal article" date="2020" name="Microb. Genom.">
        <title>Genetic diversity of clinical and environmental Mucorales isolates obtained from an investigation of mucormycosis cases among solid organ transplant recipients.</title>
        <authorList>
            <person name="Nguyen M.H."/>
            <person name="Kaul D."/>
            <person name="Muto C."/>
            <person name="Cheng S.J."/>
            <person name="Richter R.A."/>
            <person name="Bruno V.M."/>
            <person name="Liu G."/>
            <person name="Beyhan S."/>
            <person name="Sundermann A.J."/>
            <person name="Mounaud S."/>
            <person name="Pasculle A.W."/>
            <person name="Nierman W.C."/>
            <person name="Driscoll E."/>
            <person name="Cumbie R."/>
            <person name="Clancy C.J."/>
            <person name="Dupont C.L."/>
        </authorList>
    </citation>
    <scope>NUCLEOTIDE SEQUENCE</scope>
    <source>
        <strain evidence="5">GL11</strain>
    </source>
</reference>
<dbReference type="SUPFAM" id="SSF82199">
    <property type="entry name" value="SET domain"/>
    <property type="match status" value="1"/>
</dbReference>
<dbReference type="PANTHER" id="PTHR13271">
    <property type="entry name" value="UNCHARACTERIZED PUTATIVE METHYLTRANSFERASE"/>
    <property type="match status" value="1"/>
</dbReference>
<dbReference type="InterPro" id="IPR046341">
    <property type="entry name" value="SET_dom_sf"/>
</dbReference>
<name>A0A9P6XHL6_RHIOR</name>